<name>X1BL18_9ZZZZ</name>
<dbReference type="EMBL" id="BART01000480">
    <property type="protein sequence ID" value="GAG72811.1"/>
    <property type="molecule type" value="Genomic_DNA"/>
</dbReference>
<proteinExistence type="predicted"/>
<gene>
    <name evidence="1" type="ORF">S01H4_02259</name>
</gene>
<accession>X1BL18</accession>
<sequence length="88" mass="10334">MLSHVFCDLNNIFINLINIVELRGLTMEQKDIQFWQEIDDRIQDIIYLIRLKHKKFNGTPVEKVIVKLSDAYRASGQVADAIDKGWMR</sequence>
<organism evidence="1">
    <name type="scientific">marine sediment metagenome</name>
    <dbReference type="NCBI Taxonomy" id="412755"/>
    <lineage>
        <taxon>unclassified sequences</taxon>
        <taxon>metagenomes</taxon>
        <taxon>ecological metagenomes</taxon>
    </lineage>
</organism>
<evidence type="ECO:0000313" key="1">
    <source>
        <dbReference type="EMBL" id="GAG72811.1"/>
    </source>
</evidence>
<comment type="caution">
    <text evidence="1">The sequence shown here is derived from an EMBL/GenBank/DDBJ whole genome shotgun (WGS) entry which is preliminary data.</text>
</comment>
<reference evidence="1" key="1">
    <citation type="journal article" date="2014" name="Front. Microbiol.">
        <title>High frequency of phylogenetically diverse reductive dehalogenase-homologous genes in deep subseafloor sedimentary metagenomes.</title>
        <authorList>
            <person name="Kawai M."/>
            <person name="Futagami T."/>
            <person name="Toyoda A."/>
            <person name="Takaki Y."/>
            <person name="Nishi S."/>
            <person name="Hori S."/>
            <person name="Arai W."/>
            <person name="Tsubouchi T."/>
            <person name="Morono Y."/>
            <person name="Uchiyama I."/>
            <person name="Ito T."/>
            <person name="Fujiyama A."/>
            <person name="Inagaki F."/>
            <person name="Takami H."/>
        </authorList>
    </citation>
    <scope>NUCLEOTIDE SEQUENCE</scope>
    <source>
        <strain evidence="1">Expedition CK06-06</strain>
    </source>
</reference>
<protein>
    <submittedName>
        <fullName evidence="1">Uncharacterized protein</fullName>
    </submittedName>
</protein>
<dbReference type="AlphaFoldDB" id="X1BL18"/>